<keyword evidence="5" id="KW-0521">NADP</keyword>
<dbReference type="PROSITE" id="PS51330">
    <property type="entry name" value="DHFR_2"/>
    <property type="match status" value="1"/>
</dbReference>
<sequence>MIRLSIIVAATTTNGIGKNGRLPWHIHEDMRYFAHVTQHAPEGYQNAVIMGRKTWESIPAKNRPLSKRFNVVISNDKSYDLNAAPGTAVVVNSLEEALQLKTDIPIHRGFVIGGASLYNKTLQPNPEVEVDRVLITRVTAPRFDCDTFMPEFKAEGQWKRESHETLVEWVGFDVPAGVQKQQDGAEYEFQMWTRQD</sequence>
<evidence type="ECO:0000256" key="7">
    <source>
        <dbReference type="RuleBase" id="RU004474"/>
    </source>
</evidence>
<keyword evidence="10" id="KW-1185">Reference proteome</keyword>
<dbReference type="GO" id="GO:0046654">
    <property type="term" value="P:tetrahydrofolate biosynthetic process"/>
    <property type="evidence" value="ECO:0007669"/>
    <property type="project" value="UniProtKB-UniPathway"/>
</dbReference>
<dbReference type="InterPro" id="IPR012259">
    <property type="entry name" value="DHFR"/>
</dbReference>
<dbReference type="EMBL" id="JAACJO010000007">
    <property type="protein sequence ID" value="KAF5355673.1"/>
    <property type="molecule type" value="Genomic_DNA"/>
</dbReference>
<dbReference type="OrthoDB" id="414698at2759"/>
<dbReference type="GO" id="GO:0050661">
    <property type="term" value="F:NADP binding"/>
    <property type="evidence" value="ECO:0007669"/>
    <property type="project" value="InterPro"/>
</dbReference>
<keyword evidence="6" id="KW-0560">Oxidoreductase</keyword>
<dbReference type="Gene3D" id="3.40.430.10">
    <property type="entry name" value="Dihydrofolate Reductase, subunit A"/>
    <property type="match status" value="1"/>
</dbReference>
<dbReference type="UniPathway" id="UPA00077">
    <property type="reaction ID" value="UER00158"/>
</dbReference>
<dbReference type="InterPro" id="IPR017925">
    <property type="entry name" value="DHFR_CS"/>
</dbReference>
<name>A0A8H5DAJ2_9AGAR</name>
<evidence type="ECO:0000256" key="6">
    <source>
        <dbReference type="ARBA" id="ARBA00023002"/>
    </source>
</evidence>
<comment type="pathway">
    <text evidence="1">Cofactor biosynthesis; tetrahydrofolate biosynthesis; 5,6,7,8-tetrahydrofolate from 7,8-dihydrofolate: step 1/1.</text>
</comment>
<evidence type="ECO:0000256" key="2">
    <source>
        <dbReference type="ARBA" id="ARBA00012856"/>
    </source>
</evidence>
<dbReference type="InterPro" id="IPR001796">
    <property type="entry name" value="DHFR_dom"/>
</dbReference>
<dbReference type="GO" id="GO:0046452">
    <property type="term" value="P:dihydrofolate metabolic process"/>
    <property type="evidence" value="ECO:0007669"/>
    <property type="project" value="TreeGrafter"/>
</dbReference>
<dbReference type="Pfam" id="PF00186">
    <property type="entry name" value="DHFR_1"/>
    <property type="match status" value="1"/>
</dbReference>
<dbReference type="SUPFAM" id="SSF53597">
    <property type="entry name" value="Dihydrofolate reductase-like"/>
    <property type="match status" value="1"/>
</dbReference>
<dbReference type="GO" id="GO:0046655">
    <property type="term" value="P:folic acid metabolic process"/>
    <property type="evidence" value="ECO:0007669"/>
    <property type="project" value="TreeGrafter"/>
</dbReference>
<keyword evidence="4" id="KW-0554">One-carbon metabolism</keyword>
<comment type="similarity">
    <text evidence="7">Belongs to the dihydrofolate reductase family.</text>
</comment>
<evidence type="ECO:0000259" key="8">
    <source>
        <dbReference type="PROSITE" id="PS51330"/>
    </source>
</evidence>
<feature type="domain" description="DHFR" evidence="8">
    <location>
        <begin position="3"/>
        <end position="194"/>
    </location>
</feature>
<dbReference type="GO" id="GO:0004146">
    <property type="term" value="F:dihydrofolate reductase activity"/>
    <property type="evidence" value="ECO:0007669"/>
    <property type="project" value="UniProtKB-EC"/>
</dbReference>
<dbReference type="PROSITE" id="PS00075">
    <property type="entry name" value="DHFR_1"/>
    <property type="match status" value="1"/>
</dbReference>
<gene>
    <name evidence="9" type="ORF">D9756_003747</name>
</gene>
<dbReference type="GO" id="GO:0006730">
    <property type="term" value="P:one-carbon metabolic process"/>
    <property type="evidence" value="ECO:0007669"/>
    <property type="project" value="UniProtKB-KW"/>
</dbReference>
<evidence type="ECO:0000313" key="10">
    <source>
        <dbReference type="Proteomes" id="UP000559027"/>
    </source>
</evidence>
<dbReference type="AlphaFoldDB" id="A0A8H5DAJ2"/>
<organism evidence="9 10">
    <name type="scientific">Leucocoprinus leucothites</name>
    <dbReference type="NCBI Taxonomy" id="201217"/>
    <lineage>
        <taxon>Eukaryota</taxon>
        <taxon>Fungi</taxon>
        <taxon>Dikarya</taxon>
        <taxon>Basidiomycota</taxon>
        <taxon>Agaricomycotina</taxon>
        <taxon>Agaricomycetes</taxon>
        <taxon>Agaricomycetidae</taxon>
        <taxon>Agaricales</taxon>
        <taxon>Agaricineae</taxon>
        <taxon>Agaricaceae</taxon>
        <taxon>Leucocoprinus</taxon>
    </lineage>
</organism>
<accession>A0A8H5DAJ2</accession>
<proteinExistence type="inferred from homology"/>
<dbReference type="GO" id="GO:0005739">
    <property type="term" value="C:mitochondrion"/>
    <property type="evidence" value="ECO:0007669"/>
    <property type="project" value="TreeGrafter"/>
</dbReference>
<dbReference type="Proteomes" id="UP000559027">
    <property type="component" value="Unassembled WGS sequence"/>
</dbReference>
<evidence type="ECO:0000256" key="3">
    <source>
        <dbReference type="ARBA" id="ARBA00018886"/>
    </source>
</evidence>
<dbReference type="PRINTS" id="PR00070">
    <property type="entry name" value="DHFR"/>
</dbReference>
<comment type="caution">
    <text evidence="9">The sequence shown here is derived from an EMBL/GenBank/DDBJ whole genome shotgun (WGS) entry which is preliminary data.</text>
</comment>
<evidence type="ECO:0000256" key="5">
    <source>
        <dbReference type="ARBA" id="ARBA00022857"/>
    </source>
</evidence>
<protein>
    <recommendedName>
        <fullName evidence="3">Dihydrofolate reductase</fullName>
        <ecNumber evidence="2">1.5.1.3</ecNumber>
    </recommendedName>
</protein>
<dbReference type="PANTHER" id="PTHR48069">
    <property type="entry name" value="DIHYDROFOLATE REDUCTASE"/>
    <property type="match status" value="1"/>
</dbReference>
<dbReference type="EC" id="1.5.1.3" evidence="2"/>
<evidence type="ECO:0000313" key="9">
    <source>
        <dbReference type="EMBL" id="KAF5355673.1"/>
    </source>
</evidence>
<dbReference type="InterPro" id="IPR024072">
    <property type="entry name" value="DHFR-like_dom_sf"/>
</dbReference>
<dbReference type="PANTHER" id="PTHR48069:SF3">
    <property type="entry name" value="DIHYDROFOLATE REDUCTASE"/>
    <property type="match status" value="1"/>
</dbReference>
<evidence type="ECO:0000256" key="4">
    <source>
        <dbReference type="ARBA" id="ARBA00022563"/>
    </source>
</evidence>
<evidence type="ECO:0000256" key="1">
    <source>
        <dbReference type="ARBA" id="ARBA00004903"/>
    </source>
</evidence>
<reference evidence="9 10" key="1">
    <citation type="journal article" date="2020" name="ISME J.">
        <title>Uncovering the hidden diversity of litter-decomposition mechanisms in mushroom-forming fungi.</title>
        <authorList>
            <person name="Floudas D."/>
            <person name="Bentzer J."/>
            <person name="Ahren D."/>
            <person name="Johansson T."/>
            <person name="Persson P."/>
            <person name="Tunlid A."/>
        </authorList>
    </citation>
    <scope>NUCLEOTIDE SEQUENCE [LARGE SCALE GENOMIC DNA]</scope>
    <source>
        <strain evidence="9 10">CBS 146.42</strain>
    </source>
</reference>
<dbReference type="CDD" id="cd00209">
    <property type="entry name" value="DHFR"/>
    <property type="match status" value="1"/>
</dbReference>